<dbReference type="InterPro" id="IPR006058">
    <property type="entry name" value="2Fe2S_fd_BS"/>
</dbReference>
<evidence type="ECO:0000256" key="9">
    <source>
        <dbReference type="RuleBase" id="RU361237"/>
    </source>
</evidence>
<evidence type="ECO:0000313" key="12">
    <source>
        <dbReference type="EMBL" id="MBI5078679.1"/>
    </source>
</evidence>
<dbReference type="FunFam" id="1.10.1060.10:FF:000003">
    <property type="entry name" value="Succinate dehydrogenase iron-sulfur subunit"/>
    <property type="match status" value="1"/>
</dbReference>
<dbReference type="NCBIfam" id="NF004616">
    <property type="entry name" value="PRK05950.1"/>
    <property type="match status" value="1"/>
</dbReference>
<dbReference type="PROSITE" id="PS51085">
    <property type="entry name" value="2FE2S_FER_2"/>
    <property type="match status" value="1"/>
</dbReference>
<evidence type="ECO:0000256" key="5">
    <source>
        <dbReference type="ARBA" id="ARBA00022723"/>
    </source>
</evidence>
<dbReference type="GO" id="GO:0008177">
    <property type="term" value="F:succinate dehydrogenase (quinone) activity"/>
    <property type="evidence" value="ECO:0007669"/>
    <property type="project" value="UniProtKB-EC"/>
</dbReference>
<dbReference type="EC" id="1.3.5.1" evidence="9"/>
<evidence type="ECO:0000256" key="3">
    <source>
        <dbReference type="ARBA" id="ARBA00022485"/>
    </source>
</evidence>
<dbReference type="Pfam" id="PF13183">
    <property type="entry name" value="Fer4_8"/>
    <property type="match status" value="1"/>
</dbReference>
<keyword evidence="9" id="KW-0003">3Fe-4S</keyword>
<keyword evidence="6" id="KW-0560">Oxidoreductase</keyword>
<comment type="cofactor">
    <cofactor evidence="9">
        <name>[2Fe-2S] cluster</name>
        <dbReference type="ChEBI" id="CHEBI:190135"/>
    </cofactor>
    <text evidence="9">Binds 1 [2Fe-2S] cluster.</text>
</comment>
<dbReference type="PANTHER" id="PTHR11921">
    <property type="entry name" value="SUCCINATE DEHYDROGENASE IRON-SULFUR PROTEIN"/>
    <property type="match status" value="1"/>
</dbReference>
<dbReference type="Proteomes" id="UP000808761">
    <property type="component" value="Unassembled WGS sequence"/>
</dbReference>
<keyword evidence="4 9" id="KW-0001">2Fe-2S</keyword>
<protein>
    <recommendedName>
        <fullName evidence="9">Fumarate reductase iron-sulfur subunit</fullName>
        <ecNumber evidence="9">1.3.5.1</ecNumber>
    </recommendedName>
</protein>
<feature type="domain" description="4Fe-4S ferredoxin-type" evidence="11">
    <location>
        <begin position="134"/>
        <end position="164"/>
    </location>
</feature>
<comment type="caution">
    <text evidence="12">The sequence shown here is derived from an EMBL/GenBank/DDBJ whole genome shotgun (WGS) entry which is preliminary data.</text>
</comment>
<dbReference type="GO" id="GO:0051538">
    <property type="term" value="F:3 iron, 4 sulfur cluster binding"/>
    <property type="evidence" value="ECO:0007669"/>
    <property type="project" value="UniProtKB-KW"/>
</dbReference>
<dbReference type="InterPro" id="IPR012675">
    <property type="entry name" value="Beta-grasp_dom_sf"/>
</dbReference>
<dbReference type="GO" id="GO:0006099">
    <property type="term" value="P:tricarboxylic acid cycle"/>
    <property type="evidence" value="ECO:0007669"/>
    <property type="project" value="InterPro"/>
</dbReference>
<comment type="cofactor">
    <cofactor evidence="9">
        <name>[4Fe-4S] cluster</name>
        <dbReference type="ChEBI" id="CHEBI:49883"/>
    </cofactor>
    <text evidence="9">Binds 1 [4Fe-4S] cluster.</text>
</comment>
<evidence type="ECO:0000256" key="8">
    <source>
        <dbReference type="ARBA" id="ARBA00023014"/>
    </source>
</evidence>
<dbReference type="GO" id="GO:0051537">
    <property type="term" value="F:2 iron, 2 sulfur cluster binding"/>
    <property type="evidence" value="ECO:0007669"/>
    <property type="project" value="UniProtKB-KW"/>
</dbReference>
<evidence type="ECO:0000256" key="2">
    <source>
        <dbReference type="ARBA" id="ARBA00009433"/>
    </source>
</evidence>
<comment type="pathway">
    <text evidence="1">Carbohydrate metabolism; tricarboxylic acid cycle.</text>
</comment>
<dbReference type="GO" id="GO:0051539">
    <property type="term" value="F:4 iron, 4 sulfur cluster binding"/>
    <property type="evidence" value="ECO:0007669"/>
    <property type="project" value="UniProtKB-KW"/>
</dbReference>
<dbReference type="CDD" id="cd00207">
    <property type="entry name" value="fer2"/>
    <property type="match status" value="1"/>
</dbReference>
<evidence type="ECO:0000259" key="10">
    <source>
        <dbReference type="PROSITE" id="PS51085"/>
    </source>
</evidence>
<reference evidence="12" key="1">
    <citation type="submission" date="2020-07" db="EMBL/GenBank/DDBJ databases">
        <title>Huge and variable diversity of episymbiotic CPR bacteria and DPANN archaea in groundwater ecosystems.</title>
        <authorList>
            <person name="He C.Y."/>
            <person name="Keren R."/>
            <person name="Whittaker M."/>
            <person name="Farag I.F."/>
            <person name="Doudna J."/>
            <person name="Cate J.H.D."/>
            <person name="Banfield J.F."/>
        </authorList>
    </citation>
    <scope>NUCLEOTIDE SEQUENCE</scope>
    <source>
        <strain evidence="12">NC_groundwater_1860_Pr3_B-0.1um_51_7</strain>
    </source>
</reference>
<dbReference type="InterPro" id="IPR001041">
    <property type="entry name" value="2Fe-2S_ferredoxin-type"/>
</dbReference>
<dbReference type="GO" id="GO:0009055">
    <property type="term" value="F:electron transfer activity"/>
    <property type="evidence" value="ECO:0007669"/>
    <property type="project" value="InterPro"/>
</dbReference>
<dbReference type="InterPro" id="IPR050573">
    <property type="entry name" value="SDH/FRD_Iron-Sulfur"/>
</dbReference>
<evidence type="ECO:0000256" key="1">
    <source>
        <dbReference type="ARBA" id="ARBA00005163"/>
    </source>
</evidence>
<dbReference type="PROSITE" id="PS00197">
    <property type="entry name" value="2FE2S_FER_1"/>
    <property type="match status" value="1"/>
</dbReference>
<dbReference type="InterPro" id="IPR009051">
    <property type="entry name" value="Helical_ferredxn"/>
</dbReference>
<proteinExistence type="inferred from homology"/>
<keyword evidence="5 9" id="KW-0479">Metal-binding</keyword>
<dbReference type="AlphaFoldDB" id="A0A9D6YV49"/>
<dbReference type="InterPro" id="IPR004489">
    <property type="entry name" value="Succ_DH/fum_Rdtase_Fe-S"/>
</dbReference>
<dbReference type="NCBIfam" id="TIGR00384">
    <property type="entry name" value="dhsB"/>
    <property type="match status" value="1"/>
</dbReference>
<gene>
    <name evidence="12" type="ORF">HZB08_01475</name>
</gene>
<dbReference type="SUPFAM" id="SSF54292">
    <property type="entry name" value="2Fe-2S ferredoxin-like"/>
    <property type="match status" value="1"/>
</dbReference>
<dbReference type="EMBL" id="JACRKR010000075">
    <property type="protein sequence ID" value="MBI5078679.1"/>
    <property type="molecule type" value="Genomic_DNA"/>
</dbReference>
<feature type="domain" description="2Fe-2S ferredoxin-type" evidence="10">
    <location>
        <begin position="4"/>
        <end position="91"/>
    </location>
</feature>
<dbReference type="PROSITE" id="PS51379">
    <property type="entry name" value="4FE4S_FER_2"/>
    <property type="match status" value="1"/>
</dbReference>
<comment type="catalytic activity">
    <reaction evidence="9">
        <text>a menaquinone + succinate = a menaquinol + fumarate</text>
        <dbReference type="Rhea" id="RHEA:27834"/>
        <dbReference type="Rhea" id="RHEA-COMP:9537"/>
        <dbReference type="Rhea" id="RHEA-COMP:9539"/>
        <dbReference type="ChEBI" id="CHEBI:16374"/>
        <dbReference type="ChEBI" id="CHEBI:18151"/>
        <dbReference type="ChEBI" id="CHEBI:29806"/>
        <dbReference type="ChEBI" id="CHEBI:30031"/>
        <dbReference type="EC" id="1.3.5.1"/>
    </reaction>
</comment>
<evidence type="ECO:0000256" key="6">
    <source>
        <dbReference type="ARBA" id="ARBA00023002"/>
    </source>
</evidence>
<keyword evidence="8 9" id="KW-0411">Iron-sulfur</keyword>
<dbReference type="InterPro" id="IPR017896">
    <property type="entry name" value="4Fe4S_Fe-S-bd"/>
</dbReference>
<dbReference type="Pfam" id="PF13085">
    <property type="entry name" value="Fer2_3"/>
    <property type="match status" value="1"/>
</dbReference>
<evidence type="ECO:0000256" key="4">
    <source>
        <dbReference type="ARBA" id="ARBA00022714"/>
    </source>
</evidence>
<keyword evidence="3 9" id="KW-0004">4Fe-4S</keyword>
<dbReference type="GO" id="GO:0022904">
    <property type="term" value="P:respiratory electron transport chain"/>
    <property type="evidence" value="ECO:0007669"/>
    <property type="project" value="TreeGrafter"/>
</dbReference>
<dbReference type="InterPro" id="IPR025192">
    <property type="entry name" value="Succ_DH/fum_Rdtase_N"/>
</dbReference>
<dbReference type="Gene3D" id="3.10.20.30">
    <property type="match status" value="1"/>
</dbReference>
<evidence type="ECO:0000256" key="7">
    <source>
        <dbReference type="ARBA" id="ARBA00023004"/>
    </source>
</evidence>
<evidence type="ECO:0000259" key="11">
    <source>
        <dbReference type="PROSITE" id="PS51379"/>
    </source>
</evidence>
<name>A0A9D6YV49_UNCSA</name>
<dbReference type="InterPro" id="IPR036010">
    <property type="entry name" value="2Fe-2S_ferredoxin-like_sf"/>
</dbReference>
<dbReference type="GO" id="GO:0046872">
    <property type="term" value="F:metal ion binding"/>
    <property type="evidence" value="ECO:0007669"/>
    <property type="project" value="UniProtKB-KW"/>
</dbReference>
<comment type="similarity">
    <text evidence="2 9">Belongs to the succinate dehydrogenase/fumarate reductase iron-sulfur protein family.</text>
</comment>
<keyword evidence="7 9" id="KW-0408">Iron</keyword>
<sequence length="241" mass="27117">MTTFKIQRFDPDKDTVPHFDFFEVEEEKEMSVLEALFYIVENLDGSLSFRYSCRGAVCGSCAMRINGKNRLACQTLIKTLKSKVIAVSPLPHLPVTKDLAVDMQRFFEKYKESKPYLINPETAPEKERKQSAADRKKIDEMVNCILCGACYSACTISAADSRFPGPAALTKAYRFFADTRDAAQKERLESVKGEHGVFRCHTLFNCAEVCPKNIVPTYSIQKLKGACLPAGRHGARRRILS</sequence>
<organism evidence="12 13">
    <name type="scientific">Candidatus Saganbacteria bacterium</name>
    <dbReference type="NCBI Taxonomy" id="2575572"/>
    <lineage>
        <taxon>Bacteria</taxon>
        <taxon>Bacillati</taxon>
        <taxon>Saganbacteria</taxon>
    </lineage>
</organism>
<evidence type="ECO:0000313" key="13">
    <source>
        <dbReference type="Proteomes" id="UP000808761"/>
    </source>
</evidence>
<dbReference type="Gene3D" id="1.10.1060.10">
    <property type="entry name" value="Alpha-helical ferredoxin"/>
    <property type="match status" value="1"/>
</dbReference>
<dbReference type="SUPFAM" id="SSF46548">
    <property type="entry name" value="alpha-helical ferredoxin"/>
    <property type="match status" value="1"/>
</dbReference>
<comment type="cofactor">
    <cofactor evidence="9">
        <name>[3Fe-4S] cluster</name>
        <dbReference type="ChEBI" id="CHEBI:21137"/>
    </cofactor>
    <text evidence="9">Binds 1 [3Fe-4S] cluster.</text>
</comment>
<dbReference type="PANTHER" id="PTHR11921:SF29">
    <property type="entry name" value="SUCCINATE DEHYDROGENASE [UBIQUINONE] IRON-SULFUR SUBUNIT, MITOCHONDRIAL"/>
    <property type="match status" value="1"/>
</dbReference>
<accession>A0A9D6YV49</accession>